<comment type="caution">
    <text evidence="3">The sequence shown here is derived from an EMBL/GenBank/DDBJ whole genome shotgun (WGS) entry which is preliminary data.</text>
</comment>
<dbReference type="InterPro" id="IPR054189">
    <property type="entry name" value="DUF6894"/>
</dbReference>
<dbReference type="EMBL" id="BPRB01000162">
    <property type="protein sequence ID" value="GJE60748.1"/>
    <property type="molecule type" value="Genomic_DNA"/>
</dbReference>
<accession>A0ABQ4TZU4</accession>
<protein>
    <recommendedName>
        <fullName evidence="2">DUF6894 domain-containing protein</fullName>
    </recommendedName>
</protein>
<feature type="region of interest" description="Disordered" evidence="1">
    <location>
        <begin position="79"/>
        <end position="110"/>
    </location>
</feature>
<evidence type="ECO:0000259" key="2">
    <source>
        <dbReference type="Pfam" id="PF21834"/>
    </source>
</evidence>
<evidence type="ECO:0000313" key="3">
    <source>
        <dbReference type="EMBL" id="GJE60748.1"/>
    </source>
</evidence>
<sequence length="110" mass="12364">MPRYFFNLRYGRGPDKLAVDPEGDELPDLDAARELALHNARDLIARARSDIVRDWFTCSFEIEDTDCKLLLTIPFSATVPEEDDDEADDEKAALHRDPHLAGLSSPPGPR</sequence>
<name>A0ABQ4TZU4_9HYPH</name>
<feature type="compositionally biased region" description="Acidic residues" evidence="1">
    <location>
        <begin position="80"/>
        <end position="89"/>
    </location>
</feature>
<gene>
    <name evidence="3" type="ORF">MPOCJGCO_2864</name>
</gene>
<evidence type="ECO:0000313" key="4">
    <source>
        <dbReference type="Proteomes" id="UP001055057"/>
    </source>
</evidence>
<reference evidence="3" key="1">
    <citation type="journal article" date="2021" name="Front. Microbiol.">
        <title>Comprehensive Comparative Genomics and Phenotyping of Methylobacterium Species.</title>
        <authorList>
            <person name="Alessa O."/>
            <person name="Ogura Y."/>
            <person name="Fujitani Y."/>
            <person name="Takami H."/>
            <person name="Hayashi T."/>
            <person name="Sahin N."/>
            <person name="Tani A."/>
        </authorList>
    </citation>
    <scope>NUCLEOTIDE SEQUENCE</scope>
    <source>
        <strain evidence="3">DSM 23632</strain>
    </source>
</reference>
<proteinExistence type="predicted"/>
<keyword evidence="4" id="KW-1185">Reference proteome</keyword>
<evidence type="ECO:0000256" key="1">
    <source>
        <dbReference type="SAM" id="MobiDB-lite"/>
    </source>
</evidence>
<feature type="compositionally biased region" description="Basic and acidic residues" evidence="1">
    <location>
        <begin position="90"/>
        <end position="99"/>
    </location>
</feature>
<organism evidence="3 4">
    <name type="scientific">Methylobacterium trifolii</name>
    <dbReference type="NCBI Taxonomy" id="1003092"/>
    <lineage>
        <taxon>Bacteria</taxon>
        <taxon>Pseudomonadati</taxon>
        <taxon>Pseudomonadota</taxon>
        <taxon>Alphaproteobacteria</taxon>
        <taxon>Hyphomicrobiales</taxon>
        <taxon>Methylobacteriaceae</taxon>
        <taxon>Methylobacterium</taxon>
    </lineage>
</organism>
<dbReference type="Proteomes" id="UP001055057">
    <property type="component" value="Unassembled WGS sequence"/>
</dbReference>
<reference evidence="3" key="2">
    <citation type="submission" date="2021-08" db="EMBL/GenBank/DDBJ databases">
        <authorList>
            <person name="Tani A."/>
            <person name="Ola A."/>
            <person name="Ogura Y."/>
            <person name="Katsura K."/>
            <person name="Hayashi T."/>
        </authorList>
    </citation>
    <scope>NUCLEOTIDE SEQUENCE</scope>
    <source>
        <strain evidence="3">DSM 23632</strain>
    </source>
</reference>
<dbReference type="RefSeq" id="WP_238183358.1">
    <property type="nucleotide sequence ID" value="NZ_BPRB01000162.1"/>
</dbReference>
<feature type="domain" description="DUF6894" evidence="2">
    <location>
        <begin position="3"/>
        <end position="76"/>
    </location>
</feature>
<dbReference type="Pfam" id="PF21834">
    <property type="entry name" value="DUF6894"/>
    <property type="match status" value="1"/>
</dbReference>